<evidence type="ECO:0000256" key="3">
    <source>
        <dbReference type="ARBA" id="ARBA00023015"/>
    </source>
</evidence>
<keyword evidence="10" id="KW-1185">Reference proteome</keyword>
<dbReference type="GO" id="GO:0000812">
    <property type="term" value="C:Swr1 complex"/>
    <property type="evidence" value="ECO:0007669"/>
    <property type="project" value="TreeGrafter"/>
</dbReference>
<accession>A0AAD1URJ3</accession>
<sequence length="446" mass="52352">MKNDVNSILQLKKREKKAEAKSKQKKEKKRPEGVNREVFSLTNGIPPLMGTQEASATIKGKKRALNWKVDKWVWTPFFNPARGDNLKLKHWQKDKNKDEVYSFAKINQKIALVDFDDEEYDKYLKDLNDDWNKEETEYLWEMCERFDLRFIIIHDRYDKKYQRTVEELKDRYYSCAKKLLEEREQEDHNIVKKPFNYDYEVKRKYYLEKLYLRTKQQNEKEKHIIEYIKKLDQKLKKYEKEEKNLAKILDEDKQGNLLRKQEDDSGKGEKKEGVSGAYLRSQHIIAPVPMSEKSQSQMDIIFNEMELIPSQLKPTEKVLELFTEIKKEIIRMLSLHKHIKKRKEEISILNDKLKDMEDFCKISELNKSAPVGARSTGAMRYPPPQIGQDHVPPSMSRNPSATSERLHPSAARQSVQKSPNKDAKSAKGGKKRKAGGGGPGSKRSRN</sequence>
<evidence type="ECO:0000256" key="5">
    <source>
        <dbReference type="ARBA" id="ARBA00023242"/>
    </source>
</evidence>
<feature type="region of interest" description="Disordered" evidence="7">
    <location>
        <begin position="371"/>
        <end position="446"/>
    </location>
</feature>
<keyword evidence="2" id="KW-0156">Chromatin regulator</keyword>
<gene>
    <name evidence="9" type="ORF">ECRASSUSDP1_LOCUS11083</name>
</gene>
<feature type="coiled-coil region" evidence="6">
    <location>
        <begin position="224"/>
        <end position="251"/>
    </location>
</feature>
<dbReference type="GO" id="GO:0000122">
    <property type="term" value="P:negative regulation of transcription by RNA polymerase II"/>
    <property type="evidence" value="ECO:0007669"/>
    <property type="project" value="TreeGrafter"/>
</dbReference>
<dbReference type="GO" id="GO:0006281">
    <property type="term" value="P:DNA repair"/>
    <property type="evidence" value="ECO:0007669"/>
    <property type="project" value="InterPro"/>
</dbReference>
<name>A0AAD1URJ3_EUPCR</name>
<dbReference type="InterPro" id="IPR032563">
    <property type="entry name" value="DAMP1_SANT-like"/>
</dbReference>
<dbReference type="GO" id="GO:0003714">
    <property type="term" value="F:transcription corepressor activity"/>
    <property type="evidence" value="ECO:0007669"/>
    <property type="project" value="TreeGrafter"/>
</dbReference>
<comment type="subcellular location">
    <subcellularLocation>
        <location evidence="1">Nucleus</location>
    </subcellularLocation>
</comment>
<evidence type="ECO:0000313" key="10">
    <source>
        <dbReference type="Proteomes" id="UP001295684"/>
    </source>
</evidence>
<evidence type="ECO:0000256" key="2">
    <source>
        <dbReference type="ARBA" id="ARBA00022853"/>
    </source>
</evidence>
<dbReference type="PANTHER" id="PTHR12855:SF10">
    <property type="entry name" value="DNA METHYLTRANSFERASE 1-ASSOCIATED PROTEIN 1"/>
    <property type="match status" value="1"/>
</dbReference>
<dbReference type="AlphaFoldDB" id="A0AAD1URJ3"/>
<dbReference type="Proteomes" id="UP001295684">
    <property type="component" value="Unassembled WGS sequence"/>
</dbReference>
<protein>
    <recommendedName>
        <fullName evidence="8">dAMP1 SANT/Myb-like domain-containing protein</fullName>
    </recommendedName>
</protein>
<feature type="region of interest" description="Disordered" evidence="7">
    <location>
        <begin position="1"/>
        <end position="34"/>
    </location>
</feature>
<evidence type="ECO:0000256" key="1">
    <source>
        <dbReference type="ARBA" id="ARBA00004123"/>
    </source>
</evidence>
<keyword evidence="4" id="KW-0804">Transcription</keyword>
<dbReference type="Gene3D" id="1.10.10.60">
    <property type="entry name" value="Homeodomain-like"/>
    <property type="match status" value="1"/>
</dbReference>
<reference evidence="9" key="1">
    <citation type="submission" date="2023-07" db="EMBL/GenBank/DDBJ databases">
        <authorList>
            <consortium name="AG Swart"/>
            <person name="Singh M."/>
            <person name="Singh A."/>
            <person name="Seah K."/>
            <person name="Emmerich C."/>
        </authorList>
    </citation>
    <scope>NUCLEOTIDE SEQUENCE</scope>
    <source>
        <strain evidence="9">DP1</strain>
    </source>
</reference>
<keyword evidence="6" id="KW-0175">Coiled coil</keyword>
<dbReference type="GO" id="GO:0035267">
    <property type="term" value="C:NuA4 histone acetyltransferase complex"/>
    <property type="evidence" value="ECO:0007669"/>
    <property type="project" value="InterPro"/>
</dbReference>
<evidence type="ECO:0000313" key="9">
    <source>
        <dbReference type="EMBL" id="CAI2369780.1"/>
    </source>
</evidence>
<dbReference type="PANTHER" id="PTHR12855">
    <property type="entry name" value="DNA METHYLTRANSFERASE 1-ASSOCIATED PROTEIN 1 FAMILY MEMBER"/>
    <property type="match status" value="1"/>
</dbReference>
<evidence type="ECO:0000256" key="6">
    <source>
        <dbReference type="SAM" id="Coils"/>
    </source>
</evidence>
<evidence type="ECO:0000256" key="4">
    <source>
        <dbReference type="ARBA" id="ARBA00023163"/>
    </source>
</evidence>
<feature type="domain" description="DAMP1 SANT/Myb-like" evidence="8">
    <location>
        <begin position="101"/>
        <end position="180"/>
    </location>
</feature>
<evidence type="ECO:0000256" key="7">
    <source>
        <dbReference type="SAM" id="MobiDB-lite"/>
    </source>
</evidence>
<dbReference type="GO" id="GO:0006338">
    <property type="term" value="P:chromatin remodeling"/>
    <property type="evidence" value="ECO:0007669"/>
    <property type="project" value="InterPro"/>
</dbReference>
<proteinExistence type="predicted"/>
<dbReference type="Pfam" id="PF16282">
    <property type="entry name" value="SANT_DAMP1_like"/>
    <property type="match status" value="1"/>
</dbReference>
<organism evidence="9 10">
    <name type="scientific">Euplotes crassus</name>
    <dbReference type="NCBI Taxonomy" id="5936"/>
    <lineage>
        <taxon>Eukaryota</taxon>
        <taxon>Sar</taxon>
        <taxon>Alveolata</taxon>
        <taxon>Ciliophora</taxon>
        <taxon>Intramacronucleata</taxon>
        <taxon>Spirotrichea</taxon>
        <taxon>Hypotrichia</taxon>
        <taxon>Euplotida</taxon>
        <taxon>Euplotidae</taxon>
        <taxon>Moneuplotes</taxon>
    </lineage>
</organism>
<evidence type="ECO:0000259" key="8">
    <source>
        <dbReference type="Pfam" id="PF16282"/>
    </source>
</evidence>
<keyword evidence="5" id="KW-0539">Nucleus</keyword>
<dbReference type="InterPro" id="IPR027109">
    <property type="entry name" value="Swc4/Dmap1"/>
</dbReference>
<comment type="caution">
    <text evidence="9">The sequence shown here is derived from an EMBL/GenBank/DDBJ whole genome shotgun (WGS) entry which is preliminary data.</text>
</comment>
<keyword evidence="3" id="KW-0805">Transcription regulation</keyword>
<dbReference type="EMBL" id="CAMPGE010010936">
    <property type="protein sequence ID" value="CAI2369780.1"/>
    <property type="molecule type" value="Genomic_DNA"/>
</dbReference>